<dbReference type="SFLD" id="SFLDG01067">
    <property type="entry name" value="SPASM/twitch_domain_containing"/>
    <property type="match status" value="1"/>
</dbReference>
<dbReference type="PATRIC" id="fig|523844.20.peg.820"/>
<organism evidence="8 9">
    <name type="scientific">Methanosarcina thermophila (strain ATCC 43570 / DSM 1825 / OCM 12 / VKM B-1830 / TM-1)</name>
    <dbReference type="NCBI Taxonomy" id="523844"/>
    <lineage>
        <taxon>Archaea</taxon>
        <taxon>Methanobacteriati</taxon>
        <taxon>Methanobacteriota</taxon>
        <taxon>Stenosarchaea group</taxon>
        <taxon>Methanomicrobia</taxon>
        <taxon>Methanosarcinales</taxon>
        <taxon>Methanosarcinaceae</taxon>
        <taxon>Methanosarcina</taxon>
    </lineage>
</organism>
<name>A0A0E3NAJ5_METTT</name>
<dbReference type="GO" id="GO:0051539">
    <property type="term" value="F:4 iron, 4 sulfur cluster binding"/>
    <property type="evidence" value="ECO:0007669"/>
    <property type="project" value="UniProtKB-KW"/>
</dbReference>
<dbReference type="PROSITE" id="PS51918">
    <property type="entry name" value="RADICAL_SAM"/>
    <property type="match status" value="1"/>
</dbReference>
<dbReference type="AlphaFoldDB" id="A0A0E3NAJ5"/>
<dbReference type="Pfam" id="PF04055">
    <property type="entry name" value="Radical_SAM"/>
    <property type="match status" value="1"/>
</dbReference>
<evidence type="ECO:0000256" key="3">
    <source>
        <dbReference type="ARBA" id="ARBA00022691"/>
    </source>
</evidence>
<dbReference type="Proteomes" id="UP000066529">
    <property type="component" value="Chromosome"/>
</dbReference>
<dbReference type="OrthoDB" id="30736at2157"/>
<dbReference type="PANTHER" id="PTHR11228:SF7">
    <property type="entry name" value="PQQA PEPTIDE CYCLASE"/>
    <property type="match status" value="1"/>
</dbReference>
<evidence type="ECO:0000256" key="5">
    <source>
        <dbReference type="ARBA" id="ARBA00023004"/>
    </source>
</evidence>
<dbReference type="SFLD" id="SFLDS00029">
    <property type="entry name" value="Radical_SAM"/>
    <property type="match status" value="1"/>
</dbReference>
<dbReference type="Pfam" id="PF13186">
    <property type="entry name" value="SPASM"/>
    <property type="match status" value="1"/>
</dbReference>
<dbReference type="GO" id="GO:0003824">
    <property type="term" value="F:catalytic activity"/>
    <property type="evidence" value="ECO:0007669"/>
    <property type="project" value="InterPro"/>
</dbReference>
<keyword evidence="5" id="KW-0408">Iron</keyword>
<keyword evidence="2" id="KW-0004">4Fe-4S</keyword>
<dbReference type="KEGG" id="mthr:MSTHT_0643"/>
<evidence type="ECO:0000256" key="2">
    <source>
        <dbReference type="ARBA" id="ARBA00022485"/>
    </source>
</evidence>
<dbReference type="PIRSF" id="PIRSF037420">
    <property type="entry name" value="PQQ_syn_pqqE"/>
    <property type="match status" value="1"/>
</dbReference>
<dbReference type="SMART" id="SM00729">
    <property type="entry name" value="Elp3"/>
    <property type="match status" value="1"/>
</dbReference>
<dbReference type="EMBL" id="CP009501">
    <property type="protein sequence ID" value="AKB12401.1"/>
    <property type="molecule type" value="Genomic_DNA"/>
</dbReference>
<accession>A0A0E3NAJ5</accession>
<proteinExistence type="predicted"/>
<dbReference type="InterPro" id="IPR023885">
    <property type="entry name" value="4Fe4S-binding_SPASM_dom"/>
</dbReference>
<evidence type="ECO:0000256" key="4">
    <source>
        <dbReference type="ARBA" id="ARBA00022723"/>
    </source>
</evidence>
<dbReference type="GO" id="GO:0046872">
    <property type="term" value="F:metal ion binding"/>
    <property type="evidence" value="ECO:0007669"/>
    <property type="project" value="UniProtKB-KW"/>
</dbReference>
<dbReference type="InterPro" id="IPR013785">
    <property type="entry name" value="Aldolase_TIM"/>
</dbReference>
<dbReference type="Gene3D" id="3.20.20.70">
    <property type="entry name" value="Aldolase class I"/>
    <property type="match status" value="1"/>
</dbReference>
<dbReference type="InterPro" id="IPR017200">
    <property type="entry name" value="PqqE-like"/>
</dbReference>
<keyword evidence="6" id="KW-0411">Iron-sulfur</keyword>
<keyword evidence="4" id="KW-0479">Metal-binding</keyword>
<dbReference type="SUPFAM" id="SSF102114">
    <property type="entry name" value="Radical SAM enzymes"/>
    <property type="match status" value="1"/>
</dbReference>
<feature type="domain" description="Radical SAM core" evidence="7">
    <location>
        <begin position="5"/>
        <end position="220"/>
    </location>
</feature>
<sequence>MNQIEYIPQFCVWELTLKCNMNCKHCGSMAGKARGRELTVDECLNVAEQLIELGCEQVTFIGGEVFLYKGWEKIARKLSENGLHVNIITNGFLLGDEQIAQIKYAKLTNVGISLDGMESNHNNMRNVNTSFEKVMKAFDIFKREKIPVAVVTSLVDSNFEDLWQMYELLVEKGIKAWQIQIVNPMGNMADEKNLILDPAKVPLITKFIREKREEKKIAIYAGDDIGYFDENEPYLRGPPGTVCEWSGCQAGLRVVGIDSIGNVKGCESLYSDEFIEGNLREESLSEIWFKEGNFAYNRNFDVSMLTGSCKDCDKGAICRGGCRGSCYFTTNSKFENLYCCYPEKKQNVT</sequence>
<dbReference type="RefSeq" id="WP_048166571.1">
    <property type="nucleotide sequence ID" value="NZ_CP009501.1"/>
</dbReference>
<gene>
    <name evidence="8" type="ORF">MSTHT_0643</name>
</gene>
<dbReference type="SFLD" id="SFLDG01386">
    <property type="entry name" value="main_SPASM_domain-containing"/>
    <property type="match status" value="1"/>
</dbReference>
<protein>
    <submittedName>
        <fullName evidence="8">Radical SAM domain protein</fullName>
    </submittedName>
</protein>
<dbReference type="GeneID" id="41601334"/>
<dbReference type="CDD" id="cd01335">
    <property type="entry name" value="Radical_SAM"/>
    <property type="match status" value="1"/>
</dbReference>
<dbReference type="HOGENOM" id="CLU_009273_4_1_2"/>
<reference evidence="8 9" key="1">
    <citation type="submission" date="2014-07" db="EMBL/GenBank/DDBJ databases">
        <title>Methanogenic archaea and the global carbon cycle.</title>
        <authorList>
            <person name="Henriksen J.R."/>
            <person name="Luke J."/>
            <person name="Reinhart S."/>
            <person name="Benedict M.N."/>
            <person name="Youngblut N.D."/>
            <person name="Metcalf M.E."/>
            <person name="Whitaker R.J."/>
            <person name="Metcalf W.W."/>
        </authorList>
    </citation>
    <scope>NUCLEOTIDE SEQUENCE [LARGE SCALE GENOMIC DNA]</scope>
    <source>
        <strain evidence="9">ATCC 43570 / DSM 1825 / OCM 12 / VKM B-1830 / TM-1</strain>
    </source>
</reference>
<dbReference type="PANTHER" id="PTHR11228">
    <property type="entry name" value="RADICAL SAM DOMAIN PROTEIN"/>
    <property type="match status" value="1"/>
</dbReference>
<dbReference type="InterPro" id="IPR050377">
    <property type="entry name" value="Radical_SAM_PqqE_MftC-like"/>
</dbReference>
<evidence type="ECO:0000256" key="6">
    <source>
        <dbReference type="ARBA" id="ARBA00023014"/>
    </source>
</evidence>
<evidence type="ECO:0000313" key="9">
    <source>
        <dbReference type="Proteomes" id="UP000066529"/>
    </source>
</evidence>
<dbReference type="InterPro" id="IPR006638">
    <property type="entry name" value="Elp3/MiaA/NifB-like_rSAM"/>
</dbReference>
<dbReference type="NCBIfam" id="TIGR04085">
    <property type="entry name" value="rSAM_more_4Fe4S"/>
    <property type="match status" value="1"/>
</dbReference>
<dbReference type="STRING" id="523844.MSTHT_0643"/>
<keyword evidence="3" id="KW-0949">S-adenosyl-L-methionine</keyword>
<dbReference type="InterPro" id="IPR058240">
    <property type="entry name" value="rSAM_sf"/>
</dbReference>
<evidence type="ECO:0000259" key="7">
    <source>
        <dbReference type="PROSITE" id="PS51918"/>
    </source>
</evidence>
<evidence type="ECO:0000256" key="1">
    <source>
        <dbReference type="ARBA" id="ARBA00001966"/>
    </source>
</evidence>
<evidence type="ECO:0000313" key="8">
    <source>
        <dbReference type="EMBL" id="AKB12401.1"/>
    </source>
</evidence>
<comment type="cofactor">
    <cofactor evidence="1">
        <name>[4Fe-4S] cluster</name>
        <dbReference type="ChEBI" id="CHEBI:49883"/>
    </cofactor>
</comment>
<dbReference type="InterPro" id="IPR007197">
    <property type="entry name" value="rSAM"/>
</dbReference>